<keyword evidence="6 15" id="KW-0808">Transferase</keyword>
<dbReference type="PANTHER" id="PTHR20973">
    <property type="entry name" value="NON-SMC ELEMENT 1-RELATED"/>
    <property type="match status" value="1"/>
</dbReference>
<keyword evidence="14 15" id="KW-0539">Nucleus</keyword>
<proteinExistence type="inferred from homology"/>
<keyword evidence="7 15" id="KW-0479">Metal-binding</keyword>
<dbReference type="Pfam" id="PF07574">
    <property type="entry name" value="SMC_Nse1"/>
    <property type="match status" value="1"/>
</dbReference>
<keyword evidence="10 15" id="KW-0833">Ubl conjugation pathway</keyword>
<dbReference type="eggNOG" id="KOG4718">
    <property type="taxonomic scope" value="Eukaryota"/>
</dbReference>
<dbReference type="InterPro" id="IPR036388">
    <property type="entry name" value="WH-like_DNA-bd_sf"/>
</dbReference>
<dbReference type="Proteomes" id="UP000019473">
    <property type="component" value="Unassembled WGS sequence"/>
</dbReference>
<dbReference type="HOGENOM" id="CLU_045153_0_0_1"/>
<comment type="subunit">
    <text evidence="15">Component of the Smc5-Smc6 complex.</text>
</comment>
<feature type="region of interest" description="Disordered" evidence="16">
    <location>
        <begin position="289"/>
        <end position="323"/>
    </location>
</feature>
<evidence type="ECO:0000256" key="11">
    <source>
        <dbReference type="ARBA" id="ARBA00022833"/>
    </source>
</evidence>
<dbReference type="InterPro" id="IPR011513">
    <property type="entry name" value="Nse1"/>
</dbReference>
<dbReference type="AlphaFoldDB" id="W9VZN6"/>
<dbReference type="GO" id="GO:0061630">
    <property type="term" value="F:ubiquitin protein ligase activity"/>
    <property type="evidence" value="ECO:0007669"/>
    <property type="project" value="UniProtKB-EC"/>
</dbReference>
<dbReference type="InterPro" id="IPR014857">
    <property type="entry name" value="Nse1_RING_C4HC3-type"/>
</dbReference>
<dbReference type="Gene3D" id="3.30.40.10">
    <property type="entry name" value="Zinc/RING finger domain, C3HC4 (zinc finger)"/>
    <property type="match status" value="1"/>
</dbReference>
<protein>
    <recommendedName>
        <fullName evidence="5 15">Non-structural maintenance of chromosomes element 1 homolog</fullName>
        <ecNumber evidence="4 15">2.3.2.27</ecNumber>
    </recommendedName>
</protein>
<dbReference type="CDD" id="cd16493">
    <property type="entry name" value="RING-CH-C4HC3_NSE1"/>
    <property type="match status" value="1"/>
</dbReference>
<keyword evidence="9 15" id="KW-0863">Zinc-finger</keyword>
<dbReference type="GO" id="GO:0008270">
    <property type="term" value="F:zinc ion binding"/>
    <property type="evidence" value="ECO:0007669"/>
    <property type="project" value="UniProtKB-KW"/>
</dbReference>
<name>W9VZN6_9EURO</name>
<dbReference type="Pfam" id="PF08746">
    <property type="entry name" value="zf-RING-like"/>
    <property type="match status" value="1"/>
</dbReference>
<feature type="domain" description="Non-structural maintenance of chromosomes element 1 RING C4HC3-type" evidence="17">
    <location>
        <begin position="228"/>
        <end position="270"/>
    </location>
</feature>
<keyword evidence="12 15" id="KW-0233">DNA recombination</keyword>
<keyword evidence="19" id="KW-1185">Reference proteome</keyword>
<evidence type="ECO:0000256" key="15">
    <source>
        <dbReference type="RuleBase" id="RU368018"/>
    </source>
</evidence>
<dbReference type="OrthoDB" id="185455at2759"/>
<comment type="function">
    <text evidence="15">Acts in a DNA repair pathway for removal of UV-induced DNA damage that is distinct from classical nucleotide excision repair and in repair of ionizing radiation damage. Functions in homologous recombination repair of DNA double strand breaks and in recovery of stalled replication forks.</text>
</comment>
<evidence type="ECO:0000256" key="7">
    <source>
        <dbReference type="ARBA" id="ARBA00022723"/>
    </source>
</evidence>
<dbReference type="EC" id="2.3.2.27" evidence="4 15"/>
<evidence type="ECO:0000256" key="3">
    <source>
        <dbReference type="ARBA" id="ARBA00010258"/>
    </source>
</evidence>
<comment type="catalytic activity">
    <reaction evidence="1 15">
        <text>S-ubiquitinyl-[E2 ubiquitin-conjugating enzyme]-L-cysteine + [acceptor protein]-L-lysine = [E2 ubiquitin-conjugating enzyme]-L-cysteine + N(6)-ubiquitinyl-[acceptor protein]-L-lysine.</text>
        <dbReference type="EC" id="2.3.2.27"/>
    </reaction>
</comment>
<dbReference type="VEuPathDB" id="FungiDB:A1O7_05610"/>
<keyword evidence="11 15" id="KW-0862">Zinc</keyword>
<evidence type="ECO:0000313" key="19">
    <source>
        <dbReference type="Proteomes" id="UP000019473"/>
    </source>
</evidence>
<comment type="caution">
    <text evidence="18">The sequence shown here is derived from an EMBL/GenBank/DDBJ whole genome shotgun (WGS) entry which is preliminary data.</text>
</comment>
<evidence type="ECO:0000313" key="18">
    <source>
        <dbReference type="EMBL" id="EXJ58185.1"/>
    </source>
</evidence>
<evidence type="ECO:0000256" key="4">
    <source>
        <dbReference type="ARBA" id="ARBA00012483"/>
    </source>
</evidence>
<evidence type="ECO:0000256" key="1">
    <source>
        <dbReference type="ARBA" id="ARBA00000900"/>
    </source>
</evidence>
<dbReference type="PANTHER" id="PTHR20973:SF0">
    <property type="entry name" value="NON-STRUCTURAL MAINTENANCE OF CHROMOSOMES ELEMENT 1 HOMOLOG"/>
    <property type="match status" value="1"/>
</dbReference>
<evidence type="ECO:0000256" key="2">
    <source>
        <dbReference type="ARBA" id="ARBA00004123"/>
    </source>
</evidence>
<evidence type="ECO:0000256" key="8">
    <source>
        <dbReference type="ARBA" id="ARBA00022763"/>
    </source>
</evidence>
<dbReference type="InterPro" id="IPR013083">
    <property type="entry name" value="Znf_RING/FYVE/PHD"/>
</dbReference>
<dbReference type="EMBL" id="AMGW01000004">
    <property type="protein sequence ID" value="EXJ58185.1"/>
    <property type="molecule type" value="Genomic_DNA"/>
</dbReference>
<keyword evidence="8 15" id="KW-0227">DNA damage</keyword>
<evidence type="ECO:0000256" key="12">
    <source>
        <dbReference type="ARBA" id="ARBA00023172"/>
    </source>
</evidence>
<comment type="similarity">
    <text evidence="3 15">Belongs to the NSE1 family.</text>
</comment>
<keyword evidence="13 15" id="KW-0234">DNA repair</keyword>
<evidence type="ECO:0000256" key="10">
    <source>
        <dbReference type="ARBA" id="ARBA00022786"/>
    </source>
</evidence>
<dbReference type="GO" id="GO:0000724">
    <property type="term" value="P:double-strand break repair via homologous recombination"/>
    <property type="evidence" value="ECO:0007669"/>
    <property type="project" value="TreeGrafter"/>
</dbReference>
<dbReference type="STRING" id="1182544.W9VZN6"/>
<evidence type="ECO:0000256" key="6">
    <source>
        <dbReference type="ARBA" id="ARBA00022679"/>
    </source>
</evidence>
<dbReference type="RefSeq" id="XP_007757808.1">
    <property type="nucleotide sequence ID" value="XM_007759618.1"/>
</dbReference>
<evidence type="ECO:0000256" key="16">
    <source>
        <dbReference type="SAM" id="MobiDB-lite"/>
    </source>
</evidence>
<feature type="compositionally biased region" description="Basic residues" evidence="16">
    <location>
        <begin position="293"/>
        <end position="306"/>
    </location>
</feature>
<dbReference type="GeneID" id="19180193"/>
<dbReference type="GO" id="GO:0005634">
    <property type="term" value="C:nucleus"/>
    <property type="evidence" value="ECO:0007669"/>
    <property type="project" value="UniProtKB-SubCell"/>
</dbReference>
<dbReference type="Gene3D" id="1.10.10.10">
    <property type="entry name" value="Winged helix-like DNA-binding domain superfamily/Winged helix DNA-binding domain"/>
    <property type="match status" value="1"/>
</dbReference>
<organism evidence="18 19">
    <name type="scientific">Cladophialophora yegresii CBS 114405</name>
    <dbReference type="NCBI Taxonomy" id="1182544"/>
    <lineage>
        <taxon>Eukaryota</taxon>
        <taxon>Fungi</taxon>
        <taxon>Dikarya</taxon>
        <taxon>Ascomycota</taxon>
        <taxon>Pezizomycotina</taxon>
        <taxon>Eurotiomycetes</taxon>
        <taxon>Chaetothyriomycetidae</taxon>
        <taxon>Chaetothyriales</taxon>
        <taxon>Herpotrichiellaceae</taxon>
        <taxon>Cladophialophora</taxon>
    </lineage>
</organism>
<evidence type="ECO:0000256" key="14">
    <source>
        <dbReference type="ARBA" id="ARBA00023242"/>
    </source>
</evidence>
<gene>
    <name evidence="18" type="ORF">A1O7_05610</name>
</gene>
<dbReference type="Gene3D" id="3.90.1150.220">
    <property type="match status" value="1"/>
</dbReference>
<dbReference type="GO" id="GO:0030915">
    <property type="term" value="C:Smc5-Smc6 complex"/>
    <property type="evidence" value="ECO:0007669"/>
    <property type="project" value="UniProtKB-UniRule"/>
</dbReference>
<evidence type="ECO:0000256" key="5">
    <source>
        <dbReference type="ARBA" id="ARBA00019422"/>
    </source>
</evidence>
<sequence>MEAFGAGPGYTDANRAFLQAFLARSVLTLDTARPIIAACSSFQERREMLPQDVTVEDLNDYIADANRRLSPLDLEIRSTFHQQTRERIYALVNTTSDPLTQLATTYSPDEIAFVKNLLDAMFDGQNNKGRREAMCISGIDAIQVGRTQNRRLTGDGDENATQPTAGVLSGKDVETLLRKLVDEGWLDKSRAGFYSLSSRALMELKGWLVDTYNDEDEDGNKRDKIKFCHACKEIITVGQRCANRECACRIHDICKTNFFRVQRNERCPLCKTLWDGEHFVGERAITASESYRSGRRRSGAQNRHRSGPSSHANEDDNDQDQDG</sequence>
<accession>W9VZN6</accession>
<evidence type="ECO:0000256" key="9">
    <source>
        <dbReference type="ARBA" id="ARBA00022771"/>
    </source>
</evidence>
<evidence type="ECO:0000259" key="17">
    <source>
        <dbReference type="Pfam" id="PF08746"/>
    </source>
</evidence>
<evidence type="ECO:0000256" key="13">
    <source>
        <dbReference type="ARBA" id="ARBA00023204"/>
    </source>
</evidence>
<comment type="subcellular location">
    <subcellularLocation>
        <location evidence="2 15">Nucleus</location>
    </subcellularLocation>
</comment>
<reference evidence="18 19" key="1">
    <citation type="submission" date="2013-03" db="EMBL/GenBank/DDBJ databases">
        <title>The Genome Sequence of Cladophialophora yegresii CBS 114405.</title>
        <authorList>
            <consortium name="The Broad Institute Genomics Platform"/>
            <person name="Cuomo C."/>
            <person name="de Hoog S."/>
            <person name="Gorbushina A."/>
            <person name="Walker B."/>
            <person name="Young S.K."/>
            <person name="Zeng Q."/>
            <person name="Gargeya S."/>
            <person name="Fitzgerald M."/>
            <person name="Haas B."/>
            <person name="Abouelleil A."/>
            <person name="Allen A.W."/>
            <person name="Alvarado L."/>
            <person name="Arachchi H.M."/>
            <person name="Berlin A.M."/>
            <person name="Chapman S.B."/>
            <person name="Gainer-Dewar J."/>
            <person name="Goldberg J."/>
            <person name="Griggs A."/>
            <person name="Gujja S."/>
            <person name="Hansen M."/>
            <person name="Howarth C."/>
            <person name="Imamovic A."/>
            <person name="Ireland A."/>
            <person name="Larimer J."/>
            <person name="McCowan C."/>
            <person name="Murphy C."/>
            <person name="Pearson M."/>
            <person name="Poon T.W."/>
            <person name="Priest M."/>
            <person name="Roberts A."/>
            <person name="Saif S."/>
            <person name="Shea T."/>
            <person name="Sisk P."/>
            <person name="Sykes S."/>
            <person name="Wortman J."/>
            <person name="Nusbaum C."/>
            <person name="Birren B."/>
        </authorList>
    </citation>
    <scope>NUCLEOTIDE SEQUENCE [LARGE SCALE GENOMIC DNA]</scope>
    <source>
        <strain evidence="18 19">CBS 114405</strain>
    </source>
</reference>